<organism evidence="1 2">
    <name type="scientific">Modicella reniformis</name>
    <dbReference type="NCBI Taxonomy" id="1440133"/>
    <lineage>
        <taxon>Eukaryota</taxon>
        <taxon>Fungi</taxon>
        <taxon>Fungi incertae sedis</taxon>
        <taxon>Mucoromycota</taxon>
        <taxon>Mortierellomycotina</taxon>
        <taxon>Mortierellomycetes</taxon>
        <taxon>Mortierellales</taxon>
        <taxon>Mortierellaceae</taxon>
        <taxon>Modicella</taxon>
    </lineage>
</organism>
<accession>A0A9P6LRT7</accession>
<gene>
    <name evidence="1" type="ORF">BGZ65_004223</name>
</gene>
<sequence length="107" mass="11687">MAGMMKDSIDDMSNHGVDVSNLEVVGLHVVGTEGHLYAMKLEARGVYVLRSIADIHTPKSHFNFGVLPSTVNVLLNVQKQLRKTIAYILENLAAGDQGQDLTRVLKA</sequence>
<dbReference type="AlphaFoldDB" id="A0A9P6LRT7"/>
<keyword evidence="2" id="KW-1185">Reference proteome</keyword>
<protein>
    <submittedName>
        <fullName evidence="1">Uncharacterized protein</fullName>
    </submittedName>
</protein>
<proteinExistence type="predicted"/>
<reference evidence="1" key="1">
    <citation type="journal article" date="2020" name="Fungal Divers.">
        <title>Resolving the Mortierellaceae phylogeny through synthesis of multi-gene phylogenetics and phylogenomics.</title>
        <authorList>
            <person name="Vandepol N."/>
            <person name="Liber J."/>
            <person name="Desiro A."/>
            <person name="Na H."/>
            <person name="Kennedy M."/>
            <person name="Barry K."/>
            <person name="Grigoriev I.V."/>
            <person name="Miller A.N."/>
            <person name="O'Donnell K."/>
            <person name="Stajich J.E."/>
            <person name="Bonito G."/>
        </authorList>
    </citation>
    <scope>NUCLEOTIDE SEQUENCE</scope>
    <source>
        <strain evidence="1">MES-2147</strain>
    </source>
</reference>
<comment type="caution">
    <text evidence="1">The sequence shown here is derived from an EMBL/GenBank/DDBJ whole genome shotgun (WGS) entry which is preliminary data.</text>
</comment>
<name>A0A9P6LRT7_9FUNG</name>
<dbReference type="Proteomes" id="UP000749646">
    <property type="component" value="Unassembled WGS sequence"/>
</dbReference>
<evidence type="ECO:0000313" key="1">
    <source>
        <dbReference type="EMBL" id="KAF9933123.1"/>
    </source>
</evidence>
<dbReference type="OrthoDB" id="2439249at2759"/>
<dbReference type="EMBL" id="JAAAHW010009971">
    <property type="protein sequence ID" value="KAF9933123.1"/>
    <property type="molecule type" value="Genomic_DNA"/>
</dbReference>
<evidence type="ECO:0000313" key="2">
    <source>
        <dbReference type="Proteomes" id="UP000749646"/>
    </source>
</evidence>